<keyword evidence="1" id="KW-0732">Signal</keyword>
<dbReference type="EMBL" id="HACA01006993">
    <property type="protein sequence ID" value="CDW24354.1"/>
    <property type="molecule type" value="Transcribed_RNA"/>
</dbReference>
<dbReference type="AlphaFoldDB" id="A0A0K2TEC3"/>
<feature type="chain" id="PRO_5005487701" evidence="1">
    <location>
        <begin position="18"/>
        <end position="55"/>
    </location>
</feature>
<feature type="signal peptide" evidence="1">
    <location>
        <begin position="1"/>
        <end position="17"/>
    </location>
</feature>
<evidence type="ECO:0000313" key="2">
    <source>
        <dbReference type="EMBL" id="CDW24354.1"/>
    </source>
</evidence>
<name>A0A0K2TEC3_LEPSM</name>
<accession>A0A0K2TEC3</accession>
<sequence>MTHFLSLFLFSLPPSHSLSLSFPGENAEVALLRNRVPMTRYDFYCHAKPPYHTYN</sequence>
<organism evidence="2">
    <name type="scientific">Lepeophtheirus salmonis</name>
    <name type="common">Salmon louse</name>
    <name type="synonym">Caligus salmonis</name>
    <dbReference type="NCBI Taxonomy" id="72036"/>
    <lineage>
        <taxon>Eukaryota</taxon>
        <taxon>Metazoa</taxon>
        <taxon>Ecdysozoa</taxon>
        <taxon>Arthropoda</taxon>
        <taxon>Crustacea</taxon>
        <taxon>Multicrustacea</taxon>
        <taxon>Hexanauplia</taxon>
        <taxon>Copepoda</taxon>
        <taxon>Siphonostomatoida</taxon>
        <taxon>Caligidae</taxon>
        <taxon>Lepeophtheirus</taxon>
    </lineage>
</organism>
<evidence type="ECO:0000256" key="1">
    <source>
        <dbReference type="SAM" id="SignalP"/>
    </source>
</evidence>
<proteinExistence type="predicted"/>
<protein>
    <submittedName>
        <fullName evidence="2">Uncharacterized protein</fullName>
    </submittedName>
</protein>
<reference evidence="2" key="1">
    <citation type="submission" date="2014-05" db="EMBL/GenBank/DDBJ databases">
        <authorList>
            <person name="Chronopoulou M."/>
        </authorList>
    </citation>
    <scope>NUCLEOTIDE SEQUENCE</scope>
    <source>
        <tissue evidence="2">Whole organism</tissue>
    </source>
</reference>